<proteinExistence type="predicted"/>
<accession>E4XLC3</accession>
<name>E4XLC3_OIKDI</name>
<reference evidence="1" key="1">
    <citation type="journal article" date="2010" name="Science">
        <title>Plasticity of animal genome architecture unmasked by rapid evolution of a pelagic tunicate.</title>
        <authorList>
            <person name="Denoeud F."/>
            <person name="Henriet S."/>
            <person name="Mungpakdee S."/>
            <person name="Aury J.M."/>
            <person name="Da Silva C."/>
            <person name="Brinkmann H."/>
            <person name="Mikhaleva J."/>
            <person name="Olsen L.C."/>
            <person name="Jubin C."/>
            <person name="Canestro C."/>
            <person name="Bouquet J.M."/>
            <person name="Danks G."/>
            <person name="Poulain J."/>
            <person name="Campsteijn C."/>
            <person name="Adamski M."/>
            <person name="Cross I."/>
            <person name="Yadetie F."/>
            <person name="Muffato M."/>
            <person name="Louis A."/>
            <person name="Butcher S."/>
            <person name="Tsagkogeorga G."/>
            <person name="Konrad A."/>
            <person name="Singh S."/>
            <person name="Jensen M.F."/>
            <person name="Cong E.H."/>
            <person name="Eikeseth-Otteraa H."/>
            <person name="Noel B."/>
            <person name="Anthouard V."/>
            <person name="Porcel B.M."/>
            <person name="Kachouri-Lafond R."/>
            <person name="Nishino A."/>
            <person name="Ugolini M."/>
            <person name="Chourrout P."/>
            <person name="Nishida H."/>
            <person name="Aasland R."/>
            <person name="Huzurbazar S."/>
            <person name="Westhof E."/>
            <person name="Delsuc F."/>
            <person name="Lehrach H."/>
            <person name="Reinhardt R."/>
            <person name="Weissenbach J."/>
            <person name="Roy S.W."/>
            <person name="Artiguenave F."/>
            <person name="Postlethwait J.H."/>
            <person name="Manak J.R."/>
            <person name="Thompson E.M."/>
            <person name="Jaillon O."/>
            <person name="Du Pasquier L."/>
            <person name="Boudinot P."/>
            <person name="Liberles D.A."/>
            <person name="Volff J.N."/>
            <person name="Philippe H."/>
            <person name="Lenhard B."/>
            <person name="Roest Crollius H."/>
            <person name="Wincker P."/>
            <person name="Chourrout D."/>
        </authorList>
    </citation>
    <scope>NUCLEOTIDE SEQUENCE [LARGE SCALE GENOMIC DNA]</scope>
</reference>
<dbReference type="EMBL" id="FN653069">
    <property type="protein sequence ID" value="CBY10884.1"/>
    <property type="molecule type" value="Genomic_DNA"/>
</dbReference>
<organism evidence="1">
    <name type="scientific">Oikopleura dioica</name>
    <name type="common">Tunicate</name>
    <dbReference type="NCBI Taxonomy" id="34765"/>
    <lineage>
        <taxon>Eukaryota</taxon>
        <taxon>Metazoa</taxon>
        <taxon>Chordata</taxon>
        <taxon>Tunicata</taxon>
        <taxon>Appendicularia</taxon>
        <taxon>Copelata</taxon>
        <taxon>Oikopleuridae</taxon>
        <taxon>Oikopleura</taxon>
    </lineage>
</organism>
<dbReference type="InParanoid" id="E4XLC3"/>
<evidence type="ECO:0000313" key="1">
    <source>
        <dbReference type="EMBL" id="CBY10884.1"/>
    </source>
</evidence>
<sequence length="72" mass="8037">MAKIIKYFFNQYIIKLAKSAENSDSKKTSAANAPNKVSRAEIPNFNQSQLLFRQASAAILSTQSKLPQSYLL</sequence>
<keyword evidence="2" id="KW-1185">Reference proteome</keyword>
<dbReference type="Proteomes" id="UP000001307">
    <property type="component" value="Unassembled WGS sequence"/>
</dbReference>
<dbReference type="OrthoDB" id="5856131at2759"/>
<protein>
    <submittedName>
        <fullName evidence="1">Uncharacterized protein</fullName>
    </submittedName>
</protein>
<evidence type="ECO:0000313" key="2">
    <source>
        <dbReference type="Proteomes" id="UP000001307"/>
    </source>
</evidence>
<gene>
    <name evidence="1" type="ORF">GSOID_T00014503001</name>
</gene>
<dbReference type="AlphaFoldDB" id="E4XLC3"/>